<sequence length="1385" mass="148877">MYVYLSLHSSPNTSQAPHVWVHALRVDWFSNFSLCLGNKMSLPERPANVLKEGKEGKDRRRLVSITRVADQNSVPQEITIVKDLDSFGLLNSSGYQNSGDRRSGTWARKFDSHSSDMNEWTPSQSKMKKIKFEWTLDESPDDSSRPQEASDVSSHDVNGKAINDSSRLDDTTDIFPDLYGSSDISPNISDSSDISSPAPGFDRGKRSRSSGVLGDGGHSSDDKGQRSDSYATQAVASERNGDGVSVADVKIELESDEERVATGAMPRLPSFSQLSQSLIKMREGSCSSASKKRRLSGPVCVSPKQRSALTKQQRLILPKSPQVFSNPESTLHKQGSVKQQEAGNPSPNTPIGGKKGSDTFPPETGRPEGEICDGNPRVVMERVCEKLLPRSSSVSACVMGDMSLPPSSSSFSSSSSSALASASASAVLPKHVVDQLLSRDGCKTRSTSSLVVGGTSLSLSSSSSSASAVLSKYVVDQLVSQDSGGTVSASSHVEGSASLSPSSSSASASAVLPKHVVDQLLSRDSGRTLSAGGLNSLKGTNCLYFLEVSTRPTPQAQSKKPHSGLPLHADVASSQSFAKQRNLTPAPLDTTPLNNGGGVSVVISDKEKSIFVKKKTPVIIKEQSPIVVIQKLPPVVKDKSLSVEESSPPVVIKEKAPIVIKEKSPIVIKEKSHVVDKAKSPVVNKEKSPLTTVKEKSPDVNKEKSTLITVKEKSPVVNKEKSPLTTVKEKSPDVNKDKSPLITVTEKSPVVKEKSPLVTVKENSSNVKENSSILSQGSSTAVGEKSSILKRKASVTEEESMKSRLTRARNSEPPLKRSVRLSAKSNVTAARERRREVGKALERRRNHPLRLAAKKKLQVKLKFQRGDGRGQPGQWISLLRDVHTRKDLKKGTGSGKQRKLANDKLRSSNEGNVISSCARNRKDVTAEVDIVEHAVSTSVSGTGGSKDISASKSPQGSKDISLSNSAKDVCLAKGNGNRETSVSLNDVMMEHEGSKDLEVLQDASDSSQLPFPPPPPPPPLPLSPSVTTTLREEEKVELQLSSSSQEKRKRSRVGRLVDKGFMETASSKEKVIISPPSSLAWVNSAGKAILAPVVRHGIDQLVSKGCSQVYLEMNSTNQCYKVCTKSKPFKLLLVGRSLNRGSAHKSPSASRSVNVGEQTVNKNESGELASKDCQRVNGDKSGELSKKDCRTVNAKNSREFRQKGRPRKNKKKSGALAKKGLPTENANKSGQSTDTGTQTMISNESGESSDGDTGPCAVAPTSVVAKDNDCLSDQPQTLPETQVVEEERQGPSSGGALQKPLKEWSHADVADWLERLNLLWVLPDFRQVDGPSMVELVSGFTLNSSLIMQYLKEMGLSLAENLRMCAALRALADSPLHTLPKMASS</sequence>
<feature type="compositionally biased region" description="Basic and acidic residues" evidence="1">
    <location>
        <begin position="830"/>
        <end position="843"/>
    </location>
</feature>
<dbReference type="GeneID" id="101851202"/>
<name>A0ABM0JTZ6_APLCA</name>
<feature type="region of interest" description="Disordered" evidence="1">
    <location>
        <begin position="1140"/>
        <end position="1299"/>
    </location>
</feature>
<evidence type="ECO:0000313" key="2">
    <source>
        <dbReference type="Proteomes" id="UP000694888"/>
    </source>
</evidence>
<feature type="compositionally biased region" description="Basic residues" evidence="1">
    <location>
        <begin position="1203"/>
        <end position="1213"/>
    </location>
</feature>
<feature type="compositionally biased region" description="Basic and acidic residues" evidence="1">
    <location>
        <begin position="1169"/>
        <end position="1202"/>
    </location>
</feature>
<feature type="region of interest" description="Disordered" evidence="1">
    <location>
        <begin position="136"/>
        <end position="243"/>
    </location>
</feature>
<proteinExistence type="predicted"/>
<feature type="compositionally biased region" description="Basic and acidic residues" evidence="1">
    <location>
        <begin position="675"/>
        <end position="739"/>
    </location>
</feature>
<feature type="region of interest" description="Disordered" evidence="1">
    <location>
        <begin position="675"/>
        <end position="848"/>
    </location>
</feature>
<feature type="compositionally biased region" description="Polar residues" evidence="1">
    <location>
        <begin position="304"/>
        <end position="313"/>
    </location>
</feature>
<evidence type="ECO:0000313" key="3">
    <source>
        <dbReference type="RefSeq" id="XP_005101440.1"/>
    </source>
</evidence>
<feature type="compositionally biased region" description="Polar residues" evidence="1">
    <location>
        <begin position="948"/>
        <end position="961"/>
    </location>
</feature>
<organism evidence="2 3">
    <name type="scientific">Aplysia californica</name>
    <name type="common">California sea hare</name>
    <dbReference type="NCBI Taxonomy" id="6500"/>
    <lineage>
        <taxon>Eukaryota</taxon>
        <taxon>Metazoa</taxon>
        <taxon>Spiralia</taxon>
        <taxon>Lophotrochozoa</taxon>
        <taxon>Mollusca</taxon>
        <taxon>Gastropoda</taxon>
        <taxon>Heterobranchia</taxon>
        <taxon>Euthyneura</taxon>
        <taxon>Tectipleura</taxon>
        <taxon>Aplysiida</taxon>
        <taxon>Aplysioidea</taxon>
        <taxon>Aplysiidae</taxon>
        <taxon>Aplysia</taxon>
    </lineage>
</organism>
<evidence type="ECO:0000256" key="1">
    <source>
        <dbReference type="SAM" id="MobiDB-lite"/>
    </source>
</evidence>
<accession>A0ABM0JTZ6</accession>
<protein>
    <submittedName>
        <fullName evidence="3">Uncharacterized protein LOC101851202 isoform X1</fullName>
    </submittedName>
</protein>
<feature type="region of interest" description="Disordered" evidence="1">
    <location>
        <begin position="938"/>
        <end position="961"/>
    </location>
</feature>
<feature type="compositionally biased region" description="Polar residues" evidence="1">
    <location>
        <begin position="1145"/>
        <end position="1163"/>
    </location>
</feature>
<feature type="compositionally biased region" description="Polar residues" evidence="1">
    <location>
        <begin position="1271"/>
        <end position="1280"/>
    </location>
</feature>
<feature type="compositionally biased region" description="Low complexity" evidence="1">
    <location>
        <begin position="760"/>
        <end position="772"/>
    </location>
</feature>
<feature type="compositionally biased region" description="Low complexity" evidence="1">
    <location>
        <begin position="496"/>
        <end position="506"/>
    </location>
</feature>
<feature type="compositionally biased region" description="Low complexity" evidence="1">
    <location>
        <begin position="181"/>
        <end position="199"/>
    </location>
</feature>
<feature type="region of interest" description="Disordered" evidence="1">
    <location>
        <begin position="485"/>
        <end position="506"/>
    </location>
</feature>
<feature type="region of interest" description="Disordered" evidence="1">
    <location>
        <begin position="96"/>
        <end position="124"/>
    </location>
</feature>
<keyword evidence="2" id="KW-1185">Reference proteome</keyword>
<feature type="region of interest" description="Disordered" evidence="1">
    <location>
        <begin position="282"/>
        <end position="374"/>
    </location>
</feature>
<gene>
    <name evidence="3" type="primary">LOC101851202</name>
</gene>
<feature type="region of interest" description="Disordered" evidence="1">
    <location>
        <begin position="887"/>
        <end position="916"/>
    </location>
</feature>
<feature type="compositionally biased region" description="Polar residues" evidence="1">
    <location>
        <begin position="322"/>
        <end position="346"/>
    </location>
</feature>
<dbReference type="RefSeq" id="XP_005101440.1">
    <property type="nucleotide sequence ID" value="XM_005101383.3"/>
</dbReference>
<feature type="compositionally biased region" description="Polar residues" evidence="1">
    <location>
        <begin position="1224"/>
        <end position="1248"/>
    </location>
</feature>
<dbReference type="Proteomes" id="UP000694888">
    <property type="component" value="Unplaced"/>
</dbReference>
<feature type="region of interest" description="Disordered" evidence="1">
    <location>
        <begin position="1002"/>
        <end position="1027"/>
    </location>
</feature>
<reference evidence="3" key="1">
    <citation type="submission" date="2025-08" db="UniProtKB">
        <authorList>
            <consortium name="RefSeq"/>
        </authorList>
    </citation>
    <scope>IDENTIFICATION</scope>
</reference>
<feature type="compositionally biased region" description="Pro residues" evidence="1">
    <location>
        <begin position="1010"/>
        <end position="1022"/>
    </location>
</feature>
<feature type="compositionally biased region" description="Basic and acidic residues" evidence="1">
    <location>
        <begin position="99"/>
        <end position="116"/>
    </location>
</feature>